<name>A0A371GHD0_MUCPR</name>
<dbReference type="OrthoDB" id="778454at2759"/>
<dbReference type="Proteomes" id="UP000257109">
    <property type="component" value="Unassembled WGS sequence"/>
</dbReference>
<proteinExistence type="predicted"/>
<evidence type="ECO:0000313" key="1">
    <source>
        <dbReference type="EMBL" id="RDX89975.1"/>
    </source>
</evidence>
<sequence length="165" mass="18772">MEDETPGKGYTLILGRPFLMTARTKIDVHAGTLSMEFVQFYIFESMKHPMEDTSLFGIDLIDELVKEHMQAKTGSTQFFQVVGNTNVIDCLGDVSPPKPPIELKLLLDHLKYAYLGDEQQFSIIISSNLHREQEEKLLQVLRQHKKAIGWKLSNLLGINPSICMH</sequence>
<evidence type="ECO:0000313" key="2">
    <source>
        <dbReference type="Proteomes" id="UP000257109"/>
    </source>
</evidence>
<gene>
    <name evidence="1" type="ORF">CR513_28233</name>
</gene>
<evidence type="ECO:0008006" key="3">
    <source>
        <dbReference type="Google" id="ProtNLM"/>
    </source>
</evidence>
<organism evidence="1 2">
    <name type="scientific">Mucuna pruriens</name>
    <name type="common">Velvet bean</name>
    <name type="synonym">Dolichos pruriens</name>
    <dbReference type="NCBI Taxonomy" id="157652"/>
    <lineage>
        <taxon>Eukaryota</taxon>
        <taxon>Viridiplantae</taxon>
        <taxon>Streptophyta</taxon>
        <taxon>Embryophyta</taxon>
        <taxon>Tracheophyta</taxon>
        <taxon>Spermatophyta</taxon>
        <taxon>Magnoliopsida</taxon>
        <taxon>eudicotyledons</taxon>
        <taxon>Gunneridae</taxon>
        <taxon>Pentapetalae</taxon>
        <taxon>rosids</taxon>
        <taxon>fabids</taxon>
        <taxon>Fabales</taxon>
        <taxon>Fabaceae</taxon>
        <taxon>Papilionoideae</taxon>
        <taxon>50 kb inversion clade</taxon>
        <taxon>NPAAA clade</taxon>
        <taxon>indigoferoid/millettioid clade</taxon>
        <taxon>Phaseoleae</taxon>
        <taxon>Mucuna</taxon>
    </lineage>
</organism>
<keyword evidence="2" id="KW-1185">Reference proteome</keyword>
<dbReference type="AlphaFoldDB" id="A0A371GHD0"/>
<comment type="caution">
    <text evidence="1">The sequence shown here is derived from an EMBL/GenBank/DDBJ whole genome shotgun (WGS) entry which is preliminary data.</text>
</comment>
<accession>A0A371GHD0</accession>
<protein>
    <recommendedName>
        <fullName evidence="3">Reverse transcriptase domain-containing protein</fullName>
    </recommendedName>
</protein>
<dbReference type="EMBL" id="QJKJ01005523">
    <property type="protein sequence ID" value="RDX89975.1"/>
    <property type="molecule type" value="Genomic_DNA"/>
</dbReference>
<feature type="non-terminal residue" evidence="1">
    <location>
        <position position="1"/>
    </location>
</feature>
<reference evidence="1" key="1">
    <citation type="submission" date="2018-05" db="EMBL/GenBank/DDBJ databases">
        <title>Draft genome of Mucuna pruriens seed.</title>
        <authorList>
            <person name="Nnadi N.E."/>
            <person name="Vos R."/>
            <person name="Hasami M.H."/>
            <person name="Devisetty U.K."/>
            <person name="Aguiy J.C."/>
        </authorList>
    </citation>
    <scope>NUCLEOTIDE SEQUENCE [LARGE SCALE GENOMIC DNA]</scope>
    <source>
        <strain evidence="1">JCA_2017</strain>
    </source>
</reference>